<gene>
    <name evidence="2" type="ORF">FSB_LOCUS10230</name>
</gene>
<dbReference type="PANTHER" id="PTHR33116">
    <property type="entry name" value="REVERSE TRANSCRIPTASE ZINC-BINDING DOMAIN-CONTAINING PROTEIN-RELATED-RELATED"/>
    <property type="match status" value="1"/>
</dbReference>
<name>A0A2N9F5F8_FAGSY</name>
<protein>
    <recommendedName>
        <fullName evidence="1">Reverse transcriptase zinc-binding domain-containing protein</fullName>
    </recommendedName>
</protein>
<reference evidence="2" key="1">
    <citation type="submission" date="2018-02" db="EMBL/GenBank/DDBJ databases">
        <authorList>
            <person name="Cohen D.B."/>
            <person name="Kent A.D."/>
        </authorList>
    </citation>
    <scope>NUCLEOTIDE SEQUENCE</scope>
</reference>
<dbReference type="Pfam" id="PF13966">
    <property type="entry name" value="zf-RVT"/>
    <property type="match status" value="1"/>
</dbReference>
<evidence type="ECO:0000259" key="1">
    <source>
        <dbReference type="Pfam" id="PF13966"/>
    </source>
</evidence>
<evidence type="ECO:0000313" key="2">
    <source>
        <dbReference type="EMBL" id="SPC82348.1"/>
    </source>
</evidence>
<dbReference type="InterPro" id="IPR026960">
    <property type="entry name" value="RVT-Znf"/>
</dbReference>
<sequence length="459" mass="52918">MGGRQMVDSVLIANECLDSWLKGGIPGILCKLDIEKAHDHVNWNCLIHLLGRMGFGSKWQDWIQACISTMLKNVEGCGFSKCFNVNETKIDEVCISHLLYADDTMLMCDANLEQLMYIRLVLSCFEAATRLKVNLAKSEMVPIGEIGNLLVLADILCCWIGKFPMNYLGMPLGSNFKALSIWNPIIEKIERWLAGWKRLYLSKGGRLTLVKSTLSSLPTYFLSLFTILVSVVKRLEKLQRNFLWGRNGEESKHNLVRWDIMCCPIDKGGLGIHMFVPLNQALLGKWLWRFGVEENWLWRQVMVARHRVIGGGWCTRQVQGSHGCGLWKGIMLGWNHLNTYLRFTMGMGGRVRLWHNCWCGDMALKDVFPNLFHEMDTVVAFLNLIESKTAVMEVEDGSWWHLRRNGRFDIRSFYEALCESPHVAFPWKIIWCTKAPRRVRFFVWTMAWNTILTCDNLIK</sequence>
<accession>A0A2N9F5F8</accession>
<proteinExistence type="predicted"/>
<organism evidence="2">
    <name type="scientific">Fagus sylvatica</name>
    <name type="common">Beechnut</name>
    <dbReference type="NCBI Taxonomy" id="28930"/>
    <lineage>
        <taxon>Eukaryota</taxon>
        <taxon>Viridiplantae</taxon>
        <taxon>Streptophyta</taxon>
        <taxon>Embryophyta</taxon>
        <taxon>Tracheophyta</taxon>
        <taxon>Spermatophyta</taxon>
        <taxon>Magnoliopsida</taxon>
        <taxon>eudicotyledons</taxon>
        <taxon>Gunneridae</taxon>
        <taxon>Pentapetalae</taxon>
        <taxon>rosids</taxon>
        <taxon>fabids</taxon>
        <taxon>Fagales</taxon>
        <taxon>Fagaceae</taxon>
        <taxon>Fagus</taxon>
    </lineage>
</organism>
<dbReference type="EMBL" id="OIVN01000573">
    <property type="protein sequence ID" value="SPC82348.1"/>
    <property type="molecule type" value="Genomic_DNA"/>
</dbReference>
<feature type="domain" description="Reverse transcriptase zinc-binding" evidence="1">
    <location>
        <begin position="408"/>
        <end position="459"/>
    </location>
</feature>
<dbReference type="PANTHER" id="PTHR33116:SF78">
    <property type="entry name" value="OS12G0587133 PROTEIN"/>
    <property type="match status" value="1"/>
</dbReference>
<dbReference type="AlphaFoldDB" id="A0A2N9F5F8"/>